<organism evidence="3 4">
    <name type="scientific">Phytophthora megakarya</name>
    <dbReference type="NCBI Taxonomy" id="4795"/>
    <lineage>
        <taxon>Eukaryota</taxon>
        <taxon>Sar</taxon>
        <taxon>Stramenopiles</taxon>
        <taxon>Oomycota</taxon>
        <taxon>Peronosporomycetes</taxon>
        <taxon>Peronosporales</taxon>
        <taxon>Peronosporaceae</taxon>
        <taxon>Phytophthora</taxon>
    </lineage>
</organism>
<dbReference type="Pfam" id="PF00249">
    <property type="entry name" value="Myb_DNA-binding"/>
    <property type="match status" value="1"/>
</dbReference>
<dbReference type="Gene3D" id="1.10.10.60">
    <property type="entry name" value="Homeodomain-like"/>
    <property type="match status" value="1"/>
</dbReference>
<name>A0A225VJ48_9STRA</name>
<dbReference type="InterPro" id="IPR009057">
    <property type="entry name" value="Homeodomain-like_sf"/>
</dbReference>
<comment type="caution">
    <text evidence="3">The sequence shown here is derived from an EMBL/GenBank/DDBJ whole genome shotgun (WGS) entry which is preliminary data.</text>
</comment>
<dbReference type="PROSITE" id="PS51294">
    <property type="entry name" value="HTH_MYB"/>
    <property type="match status" value="1"/>
</dbReference>
<dbReference type="InterPro" id="IPR001005">
    <property type="entry name" value="SANT/Myb"/>
</dbReference>
<evidence type="ECO:0000256" key="1">
    <source>
        <dbReference type="SAM" id="MobiDB-lite"/>
    </source>
</evidence>
<dbReference type="STRING" id="4795.A0A225VJ48"/>
<evidence type="ECO:0000259" key="2">
    <source>
        <dbReference type="PROSITE" id="PS51294"/>
    </source>
</evidence>
<dbReference type="OrthoDB" id="165266at2759"/>
<keyword evidence="4" id="KW-1185">Reference proteome</keyword>
<accession>A0A225VJ48</accession>
<evidence type="ECO:0000313" key="3">
    <source>
        <dbReference type="EMBL" id="OWZ05134.1"/>
    </source>
</evidence>
<dbReference type="CDD" id="cd00167">
    <property type="entry name" value="SANT"/>
    <property type="match status" value="1"/>
</dbReference>
<protein>
    <recommendedName>
        <fullName evidence="2">HTH myb-type domain-containing protein</fullName>
    </recommendedName>
</protein>
<reference evidence="4" key="1">
    <citation type="submission" date="2017-03" db="EMBL/GenBank/DDBJ databases">
        <title>Phytopthora megakarya and P. palmivora, two closely related causual agents of cacao black pod achieved similar genome size and gene model numbers by different mechanisms.</title>
        <authorList>
            <person name="Ali S."/>
            <person name="Shao J."/>
            <person name="Larry D.J."/>
            <person name="Kronmiller B."/>
            <person name="Shen D."/>
            <person name="Strem M.D."/>
            <person name="Melnick R.L."/>
            <person name="Guiltinan M.J."/>
            <person name="Tyler B.M."/>
            <person name="Meinhardt L.W."/>
            <person name="Bailey B.A."/>
        </authorList>
    </citation>
    <scope>NUCLEOTIDE SEQUENCE [LARGE SCALE GENOMIC DNA]</scope>
    <source>
        <strain evidence="4">zdho120</strain>
    </source>
</reference>
<dbReference type="Proteomes" id="UP000198211">
    <property type="component" value="Unassembled WGS sequence"/>
</dbReference>
<dbReference type="InterPro" id="IPR017930">
    <property type="entry name" value="Myb_dom"/>
</dbReference>
<feature type="compositionally biased region" description="Basic residues" evidence="1">
    <location>
        <begin position="30"/>
        <end position="48"/>
    </location>
</feature>
<proteinExistence type="predicted"/>
<feature type="domain" description="HTH myb-type" evidence="2">
    <location>
        <begin position="1"/>
        <end position="36"/>
    </location>
</feature>
<feature type="region of interest" description="Disordered" evidence="1">
    <location>
        <begin position="30"/>
        <end position="65"/>
    </location>
</feature>
<dbReference type="AlphaFoldDB" id="A0A225VJ48"/>
<dbReference type="EMBL" id="NBNE01004593">
    <property type="protein sequence ID" value="OWZ05134.1"/>
    <property type="molecule type" value="Genomic_DNA"/>
</dbReference>
<sequence>MELYPSGPWKKIAHHIKSRTPRQVMTHAQKYRQRIKRRSNCNSRRKTKTTQSQKMDSVFSKSEPDSTIESAMKILKSIGVDELGLWSTPLEQDVCLLESLPHSSGLEPPQDFSVIDSLLLDEMQQFCSPCFTRGW</sequence>
<evidence type="ECO:0000313" key="4">
    <source>
        <dbReference type="Proteomes" id="UP000198211"/>
    </source>
</evidence>
<gene>
    <name evidence="3" type="ORF">PHMEG_00022832</name>
</gene>
<dbReference type="SUPFAM" id="SSF46689">
    <property type="entry name" value="Homeodomain-like"/>
    <property type="match status" value="1"/>
</dbReference>